<sequence>MLDLKHFVLLCALFLTVYCEDCPCRDDEITKDMKDFYDFLLNIPKDHDLDKYPIVAGELSPYVCNCIPKDRKKRKIVDVPEYTSRHHQPRKPARRRTSRGRIICAYGHRLIPVLNICVSD</sequence>
<dbReference type="Proteomes" id="UP000838756">
    <property type="component" value="Unassembled WGS sequence"/>
</dbReference>
<dbReference type="AlphaFoldDB" id="A0A8S4S825"/>
<comment type="caution">
    <text evidence="2">The sequence shown here is derived from an EMBL/GenBank/DDBJ whole genome shotgun (WGS) entry which is preliminary data.</text>
</comment>
<reference evidence="2" key="1">
    <citation type="submission" date="2022-03" db="EMBL/GenBank/DDBJ databases">
        <authorList>
            <person name="Lindestad O."/>
        </authorList>
    </citation>
    <scope>NUCLEOTIDE SEQUENCE</scope>
</reference>
<evidence type="ECO:0000313" key="3">
    <source>
        <dbReference type="Proteomes" id="UP000838756"/>
    </source>
</evidence>
<name>A0A8S4S825_9NEOP</name>
<evidence type="ECO:0000313" key="2">
    <source>
        <dbReference type="EMBL" id="CAH2244057.1"/>
    </source>
</evidence>
<keyword evidence="3" id="KW-1185">Reference proteome</keyword>
<feature type="chain" id="PRO_5035829216" evidence="1">
    <location>
        <begin position="20"/>
        <end position="120"/>
    </location>
</feature>
<dbReference type="EMBL" id="CAKXAJ010025798">
    <property type="protein sequence ID" value="CAH2244057.1"/>
    <property type="molecule type" value="Genomic_DNA"/>
</dbReference>
<organism evidence="2 3">
    <name type="scientific">Pararge aegeria aegeria</name>
    <dbReference type="NCBI Taxonomy" id="348720"/>
    <lineage>
        <taxon>Eukaryota</taxon>
        <taxon>Metazoa</taxon>
        <taxon>Ecdysozoa</taxon>
        <taxon>Arthropoda</taxon>
        <taxon>Hexapoda</taxon>
        <taxon>Insecta</taxon>
        <taxon>Pterygota</taxon>
        <taxon>Neoptera</taxon>
        <taxon>Endopterygota</taxon>
        <taxon>Lepidoptera</taxon>
        <taxon>Glossata</taxon>
        <taxon>Ditrysia</taxon>
        <taxon>Papilionoidea</taxon>
        <taxon>Nymphalidae</taxon>
        <taxon>Satyrinae</taxon>
        <taxon>Satyrini</taxon>
        <taxon>Parargina</taxon>
        <taxon>Pararge</taxon>
    </lineage>
</organism>
<gene>
    <name evidence="2" type="primary">jg18120</name>
    <name evidence="2" type="ORF">PAEG_LOCUS20065</name>
</gene>
<evidence type="ECO:0000256" key="1">
    <source>
        <dbReference type="SAM" id="SignalP"/>
    </source>
</evidence>
<feature type="signal peptide" evidence="1">
    <location>
        <begin position="1"/>
        <end position="19"/>
    </location>
</feature>
<accession>A0A8S4S825</accession>
<protein>
    <submittedName>
        <fullName evidence="2">Jg18120 protein</fullName>
    </submittedName>
</protein>
<dbReference type="OrthoDB" id="7367773at2759"/>
<keyword evidence="1" id="KW-0732">Signal</keyword>
<proteinExistence type="predicted"/>